<dbReference type="Proteomes" id="UP000322181">
    <property type="component" value="Unassembled WGS sequence"/>
</dbReference>
<dbReference type="Pfam" id="PF20155">
    <property type="entry name" value="TMP_3"/>
    <property type="match status" value="1"/>
</dbReference>
<dbReference type="PANTHER" id="PTHR38812:SF2">
    <property type="entry name" value="MU-LIKE PROPHAGE FLUMU PROTEIN GP42"/>
    <property type="match status" value="1"/>
</dbReference>
<accession>A0A5M9QWG2</accession>
<keyword evidence="1" id="KW-0175">Coiled coil</keyword>
<gene>
    <name evidence="6" type="ORF">F4V73_18185</name>
</gene>
<evidence type="ECO:0000259" key="5">
    <source>
        <dbReference type="Pfam" id="PF20155"/>
    </source>
</evidence>
<dbReference type="InterPro" id="IPR013491">
    <property type="entry name" value="Tape_meas_N"/>
</dbReference>
<evidence type="ECO:0000256" key="3">
    <source>
        <dbReference type="SAM" id="Phobius"/>
    </source>
</evidence>
<dbReference type="InterPro" id="IPR006431">
    <property type="entry name" value="Phage_tape_meas_C"/>
</dbReference>
<name>A0A5M9QWG2_9GAMM</name>
<sequence>MADTLGFKLTLDDRTFEIKMENAERLLNRFSQRAVKSGSGIKRFESGLAGFGRTLSGVITTIGMATFAVSGLKTVLFDTQKAILDSAGKLERLQVMLNGLAESSDKAAEALRDFNYIVDKAKSAPFSIDAISDSFVKLKSAGIDPTKGSMNALIDSVARFGGDSELLKRATVAIQQMAGKGVVSMEELRQQLGEAVPTAMKAMATSMNISMGDLVKQISSGQVRATEAIDGMLAVMEVQYAGSAERMMNTYSGLISQMQTNAALLAKTIGDSGYMDAVKDALRDINTLLGSDAALYYGKMFGDAIEKIISVVKEMTVWVVDNQAMLKSLFSIIMQIAGAVVFVSFIKSVIGGLVSLNRSIAGVIGGGGAGLVGMASSIAEVSRRSRAMGGSLNIGSIAIGRMTHAWRGLNAAMKANIIVAAIMTVVEVLSLLAWWFDKNKEKAEAAAEAARNMPSMVTDAQLTELKNVQKDAEQKFKTYLKAVEAWEQKFEDAKNNRKFIKPSDYRKYEISKKLLEQYKSEFEQASNLVNTTLIAREEEAARKKIEVMEVGLQKERELRQAEFKTKVDELDKQQQVELAKYTTNAEKQKEIREQFGNQMREAYSLVLESDKKAIEQKRTLLEDQLKKLQEDLRKANSKITGQITNDEKVLINNLESQIIHVSRGLNGLETEYTNVLQRLKNAVNLFRGGIIDVNGAFTQSTTDELAKQLETLAKNEDRLSVGTRLKNGEKIKLIDGRIAKTEEEAEANFQILEILKKQGVEGEKLAGFYNEANEAQKKQIDRALESARIRGQAKVDKSAASSARVGESKAAKAKREAERLAGQHKKLLEDAESMSEKIGFGSQEVAKYDQALGKLKESLGALATAVPKEGILSQKQIDEAKARLAEIDNELSSKEYRNALAQDSADQLISKWAGFANTVKGNVTQSVSEMRREFEKNYDEADKYFQKIITASAGNNEVQKRLMEEHQRFKAGKTEAMVRLTETATARMAEDYKNVAAMIDDNIKNVFDSLEDRLMDFLKTGTFSIKDFGDFIFAELQRTFIRSMVISPMINGLGLGAGGQTGEGMIGALGSAIGGMFGSGGGKADPNAKATAALGKAATETTEAMQDMQEQGIFTTIAGYAKQLWAMITGTAATEVKTSADVTATATVGTFTGAVSMATGAITAFAASLAAQGTASAASGFLGMASSIGGAVAGGMGGGVGVGAASSGATGVYDPAKYSSAFGFANGGIMSSLGSLPLKAYSKGGIATTPQLALFGEGSHNEAYVPLPDGRRIPVNMNIDGMQGADRSAESAGNSVMISIQIENNGSEKDEKSNDSQDSTWNAAAQKIKAIVLETITEEKRPGGALTE</sequence>
<dbReference type="NCBIfam" id="TIGR02675">
    <property type="entry name" value="tape_meas_nterm"/>
    <property type="match status" value="1"/>
</dbReference>
<feature type="transmembrane region" description="Helical" evidence="3">
    <location>
        <begin position="417"/>
        <end position="436"/>
    </location>
</feature>
<feature type="domain" description="Bacteriophage tail tape measure C-terminal" evidence="4">
    <location>
        <begin position="983"/>
        <end position="1048"/>
    </location>
</feature>
<keyword evidence="3" id="KW-0812">Transmembrane</keyword>
<evidence type="ECO:0000313" key="7">
    <source>
        <dbReference type="Proteomes" id="UP000322181"/>
    </source>
</evidence>
<protein>
    <submittedName>
        <fullName evidence="6">Tape measure protein</fullName>
    </submittedName>
</protein>
<feature type="coiled-coil region" evidence="1">
    <location>
        <begin position="611"/>
        <end position="685"/>
    </location>
</feature>
<dbReference type="EMBL" id="VXKB01000008">
    <property type="protein sequence ID" value="KAA8713044.1"/>
    <property type="molecule type" value="Genomic_DNA"/>
</dbReference>
<feature type="transmembrane region" description="Helical" evidence="3">
    <location>
        <begin position="360"/>
        <end position="379"/>
    </location>
</feature>
<keyword evidence="3" id="KW-1133">Transmembrane helix</keyword>
<evidence type="ECO:0000313" key="6">
    <source>
        <dbReference type="EMBL" id="KAA8713044.1"/>
    </source>
</evidence>
<feature type="transmembrane region" description="Helical" evidence="3">
    <location>
        <begin position="332"/>
        <end position="354"/>
    </location>
</feature>
<feature type="domain" description="Tape measure protein N-terminal" evidence="5">
    <location>
        <begin position="82"/>
        <end position="270"/>
    </location>
</feature>
<feature type="coiled-coil region" evidence="1">
    <location>
        <begin position="469"/>
        <end position="496"/>
    </location>
</feature>
<reference evidence="6 7" key="1">
    <citation type="submission" date="2019-09" db="EMBL/GenBank/DDBJ databases">
        <title>Draft genome sequence of various Type strains from the CCUG.</title>
        <authorList>
            <person name="Pineiro-Iglesias B."/>
            <person name="Tunovic T."/>
            <person name="Unosson C."/>
            <person name="Inganas E."/>
            <person name="Ohlen M."/>
            <person name="Cardew S."/>
            <person name="Jensie-Markopoulos S."/>
            <person name="Salva-Serra F."/>
            <person name="Jaen-Luchoro D."/>
            <person name="Karlsson R."/>
            <person name="Svensson-Stadler L."/>
            <person name="Chun J."/>
            <person name="Moore E."/>
        </authorList>
    </citation>
    <scope>NUCLEOTIDE SEQUENCE [LARGE SCALE GENOMIC DNA]</scope>
    <source>
        <strain evidence="6 7">CCUG 53682T</strain>
    </source>
</reference>
<keyword evidence="3" id="KW-0472">Membrane</keyword>
<evidence type="ECO:0000256" key="2">
    <source>
        <dbReference type="SAM" id="MobiDB-lite"/>
    </source>
</evidence>
<dbReference type="Pfam" id="PF09718">
    <property type="entry name" value="Tape_meas_lam_C"/>
    <property type="match status" value="1"/>
</dbReference>
<dbReference type="RefSeq" id="WP_150385176.1">
    <property type="nucleotide sequence ID" value="NZ_BAAAFS010000007.1"/>
</dbReference>
<feature type="compositionally biased region" description="Basic and acidic residues" evidence="2">
    <location>
        <begin position="806"/>
        <end position="816"/>
    </location>
</feature>
<feature type="region of interest" description="Disordered" evidence="2">
    <location>
        <begin position="795"/>
        <end position="816"/>
    </location>
</feature>
<proteinExistence type="predicted"/>
<comment type="caution">
    <text evidence="6">The sequence shown here is derived from an EMBL/GenBank/DDBJ whole genome shotgun (WGS) entry which is preliminary data.</text>
</comment>
<organism evidence="6 7">
    <name type="scientific">Morganella psychrotolerans</name>
    <dbReference type="NCBI Taxonomy" id="368603"/>
    <lineage>
        <taxon>Bacteria</taxon>
        <taxon>Pseudomonadati</taxon>
        <taxon>Pseudomonadota</taxon>
        <taxon>Gammaproteobacteria</taxon>
        <taxon>Enterobacterales</taxon>
        <taxon>Morganellaceae</taxon>
        <taxon>Morganella</taxon>
    </lineage>
</organism>
<evidence type="ECO:0000259" key="4">
    <source>
        <dbReference type="Pfam" id="PF09718"/>
    </source>
</evidence>
<dbReference type="InterPro" id="IPR053058">
    <property type="entry name" value="Mulikevirus_tape_measure"/>
</dbReference>
<dbReference type="PANTHER" id="PTHR38812">
    <property type="entry name" value="MU-LIKE PROPHAGE FLUMU PROTEIN GP42"/>
    <property type="match status" value="1"/>
</dbReference>
<evidence type="ECO:0000256" key="1">
    <source>
        <dbReference type="SAM" id="Coils"/>
    </source>
</evidence>